<reference evidence="1 2" key="1">
    <citation type="submission" date="2018-10" db="EMBL/GenBank/DDBJ databases">
        <title>Genomic Encyclopedia of Type Strains, Phase IV (KMG-IV): sequencing the most valuable type-strain genomes for metagenomic binning, comparative biology and taxonomic classification.</title>
        <authorList>
            <person name="Goeker M."/>
        </authorList>
    </citation>
    <scope>NUCLEOTIDE SEQUENCE [LARGE SCALE GENOMIC DNA]</scope>
    <source>
        <strain evidence="1 2">DSM 23229</strain>
    </source>
</reference>
<evidence type="ECO:0008006" key="3">
    <source>
        <dbReference type="Google" id="ProtNLM"/>
    </source>
</evidence>
<organism evidence="1 2">
    <name type="scientific">Kushneria sinocarnis</name>
    <dbReference type="NCBI Taxonomy" id="595502"/>
    <lineage>
        <taxon>Bacteria</taxon>
        <taxon>Pseudomonadati</taxon>
        <taxon>Pseudomonadota</taxon>
        <taxon>Gammaproteobacteria</taxon>
        <taxon>Oceanospirillales</taxon>
        <taxon>Halomonadaceae</taxon>
        <taxon>Kushneria</taxon>
    </lineage>
</organism>
<dbReference type="OrthoDB" id="9806005at2"/>
<dbReference type="PANTHER" id="PTHR41368:SF1">
    <property type="entry name" value="PROTEIN YGHO"/>
    <property type="match status" value="1"/>
</dbReference>
<gene>
    <name evidence="1" type="ORF">C7446_1957</name>
</gene>
<dbReference type="RefSeq" id="WP_121172906.1">
    <property type="nucleotide sequence ID" value="NZ_RBIN01000005.1"/>
</dbReference>
<protein>
    <recommendedName>
        <fullName evidence="3">N-acetyltransferase domain-containing protein</fullName>
    </recommendedName>
</protein>
<dbReference type="SUPFAM" id="SSF55729">
    <property type="entry name" value="Acyl-CoA N-acyltransferases (Nat)"/>
    <property type="match status" value="1"/>
</dbReference>
<name>A0A420WWE7_9GAMM</name>
<dbReference type="InterPro" id="IPR016181">
    <property type="entry name" value="Acyl_CoA_acyltransferase"/>
</dbReference>
<accession>A0A420WWE7</accession>
<comment type="caution">
    <text evidence="1">The sequence shown here is derived from an EMBL/GenBank/DDBJ whole genome shotgun (WGS) entry which is preliminary data.</text>
</comment>
<evidence type="ECO:0000313" key="1">
    <source>
        <dbReference type="EMBL" id="RKR03432.1"/>
    </source>
</evidence>
<dbReference type="AlphaFoldDB" id="A0A420WWE7"/>
<keyword evidence="2" id="KW-1185">Reference proteome</keyword>
<sequence length="387" mass="44020">MDIIEVHSRAEKKRFVDLQFRLNRDDPAWVPPLRDEMMGLISEGKNPWFGHGTAGFFIAVREGVDVGRISAQIDRLWTEMPEHQGGGRDTGNWGMFEAEDEAVAAALIAHAEQWLRARGVRRAIGPISISIWDEPGLLVEGHDQPPTVMLGHHRAVYQQWIEQAGYAGIKDLNTYEVDVSTPFPPLIQRIVEAGERNSRIRIRRIDKKRFEEEAALILSLLNDAWSDNWGFVPLTDAEIAYAGKKLKPIVFRELIYIAELDGDPVAFMLTLPDLNELQRDLDGRLYPFGFLKLLWRLNGGLSGRPDVSRIRVPLMGVKKELQASRLASQIAFMMIEYTRRASFEHFGATRAEIGWILEDNQGMVSIADAIESRLNRVYRIHERSIAE</sequence>
<evidence type="ECO:0000313" key="2">
    <source>
        <dbReference type="Proteomes" id="UP000281975"/>
    </source>
</evidence>
<proteinExistence type="predicted"/>
<dbReference type="PANTHER" id="PTHR41368">
    <property type="entry name" value="PROTEIN YGHO"/>
    <property type="match status" value="1"/>
</dbReference>
<dbReference type="Gene3D" id="3.40.630.30">
    <property type="match status" value="1"/>
</dbReference>
<dbReference type="Proteomes" id="UP000281975">
    <property type="component" value="Unassembled WGS sequence"/>
</dbReference>
<dbReference type="InterPro" id="IPR039968">
    <property type="entry name" value="BcerS-like"/>
</dbReference>
<dbReference type="EMBL" id="RBIN01000005">
    <property type="protein sequence ID" value="RKR03432.1"/>
    <property type="molecule type" value="Genomic_DNA"/>
</dbReference>